<dbReference type="OrthoDB" id="24670at2759"/>
<keyword evidence="5 10" id="KW-0547">Nucleotide-binding</keyword>
<evidence type="ECO:0000256" key="1">
    <source>
        <dbReference type="ARBA" id="ARBA00004496"/>
    </source>
</evidence>
<evidence type="ECO:0000256" key="6">
    <source>
        <dbReference type="ARBA" id="ARBA00022840"/>
    </source>
</evidence>
<evidence type="ECO:0000313" key="13">
    <source>
        <dbReference type="EMBL" id="KAF9445263.1"/>
    </source>
</evidence>
<evidence type="ECO:0000256" key="9">
    <source>
        <dbReference type="ARBA" id="ARBA00030904"/>
    </source>
</evidence>
<dbReference type="Gene3D" id="1.10.730.10">
    <property type="entry name" value="Isoleucyl-tRNA Synthetase, Domain 1"/>
    <property type="match status" value="1"/>
</dbReference>
<dbReference type="Gene3D" id="2.170.220.10">
    <property type="match status" value="1"/>
</dbReference>
<dbReference type="Pfam" id="PF09334">
    <property type="entry name" value="tRNA-synt_1g"/>
    <property type="match status" value="1"/>
</dbReference>
<evidence type="ECO:0000256" key="5">
    <source>
        <dbReference type="ARBA" id="ARBA00022741"/>
    </source>
</evidence>
<comment type="subcellular location">
    <subcellularLocation>
        <location evidence="1">Cytoplasm</location>
    </subcellularLocation>
</comment>
<feature type="domain" description="Methionyl/Leucyl tRNA synthetase" evidence="11">
    <location>
        <begin position="30"/>
        <end position="406"/>
    </location>
</feature>
<dbReference type="GO" id="GO:0004825">
    <property type="term" value="F:methionine-tRNA ligase activity"/>
    <property type="evidence" value="ECO:0007669"/>
    <property type="project" value="UniProtKB-EC"/>
</dbReference>
<dbReference type="InterPro" id="IPR001412">
    <property type="entry name" value="aa-tRNA-synth_I_CS"/>
</dbReference>
<organism evidence="13 14">
    <name type="scientific">Macrolepiota fuliginosa MF-IS2</name>
    <dbReference type="NCBI Taxonomy" id="1400762"/>
    <lineage>
        <taxon>Eukaryota</taxon>
        <taxon>Fungi</taxon>
        <taxon>Dikarya</taxon>
        <taxon>Basidiomycota</taxon>
        <taxon>Agaricomycotina</taxon>
        <taxon>Agaricomycetes</taxon>
        <taxon>Agaricomycetidae</taxon>
        <taxon>Agaricales</taxon>
        <taxon>Agaricineae</taxon>
        <taxon>Agaricaceae</taxon>
        <taxon>Macrolepiota</taxon>
    </lineage>
</organism>
<dbReference type="NCBIfam" id="TIGR00398">
    <property type="entry name" value="metG"/>
    <property type="match status" value="1"/>
</dbReference>
<evidence type="ECO:0000313" key="14">
    <source>
        <dbReference type="Proteomes" id="UP000807342"/>
    </source>
</evidence>
<keyword evidence="4 10" id="KW-0436">Ligase</keyword>
<dbReference type="PANTHER" id="PTHR43326">
    <property type="entry name" value="METHIONYL-TRNA SYNTHETASE"/>
    <property type="match status" value="1"/>
</dbReference>
<reference evidence="13" key="1">
    <citation type="submission" date="2020-11" db="EMBL/GenBank/DDBJ databases">
        <authorList>
            <consortium name="DOE Joint Genome Institute"/>
            <person name="Ahrendt S."/>
            <person name="Riley R."/>
            <person name="Andreopoulos W."/>
            <person name="Labutti K."/>
            <person name="Pangilinan J."/>
            <person name="Ruiz-Duenas F.J."/>
            <person name="Barrasa J.M."/>
            <person name="Sanchez-Garcia M."/>
            <person name="Camarero S."/>
            <person name="Miyauchi S."/>
            <person name="Serrano A."/>
            <person name="Linde D."/>
            <person name="Babiker R."/>
            <person name="Drula E."/>
            <person name="Ayuso-Fernandez I."/>
            <person name="Pacheco R."/>
            <person name="Padilla G."/>
            <person name="Ferreira P."/>
            <person name="Barriuso J."/>
            <person name="Kellner H."/>
            <person name="Castanera R."/>
            <person name="Alfaro M."/>
            <person name="Ramirez L."/>
            <person name="Pisabarro A.G."/>
            <person name="Kuo A."/>
            <person name="Tritt A."/>
            <person name="Lipzen A."/>
            <person name="He G."/>
            <person name="Yan M."/>
            <person name="Ng V."/>
            <person name="Cullen D."/>
            <person name="Martin F."/>
            <person name="Rosso M.-N."/>
            <person name="Henrissat B."/>
            <person name="Hibbett D."/>
            <person name="Martinez A.T."/>
            <person name="Grigoriev I.V."/>
        </authorList>
    </citation>
    <scope>NUCLEOTIDE SEQUENCE</scope>
    <source>
        <strain evidence="13">MF-IS2</strain>
    </source>
</reference>
<evidence type="ECO:0000256" key="10">
    <source>
        <dbReference type="RuleBase" id="RU363039"/>
    </source>
</evidence>
<dbReference type="GO" id="GO:0006431">
    <property type="term" value="P:methionyl-tRNA aminoacylation"/>
    <property type="evidence" value="ECO:0007669"/>
    <property type="project" value="InterPro"/>
</dbReference>
<dbReference type="EMBL" id="MU151312">
    <property type="protein sequence ID" value="KAF9445263.1"/>
    <property type="molecule type" value="Genomic_DNA"/>
</dbReference>
<dbReference type="InterPro" id="IPR014758">
    <property type="entry name" value="Met-tRNA_synth"/>
</dbReference>
<dbReference type="Proteomes" id="UP000807342">
    <property type="component" value="Unassembled WGS sequence"/>
</dbReference>
<dbReference type="AlphaFoldDB" id="A0A9P5X5L3"/>
<evidence type="ECO:0000259" key="12">
    <source>
        <dbReference type="Pfam" id="PF19303"/>
    </source>
</evidence>
<comment type="caution">
    <text evidence="13">The sequence shown here is derived from an EMBL/GenBank/DDBJ whole genome shotgun (WGS) entry which is preliminary data.</text>
</comment>
<dbReference type="Pfam" id="PF19303">
    <property type="entry name" value="Anticodon_3"/>
    <property type="match status" value="1"/>
</dbReference>
<dbReference type="GO" id="GO:0005524">
    <property type="term" value="F:ATP binding"/>
    <property type="evidence" value="ECO:0007669"/>
    <property type="project" value="UniProtKB-KW"/>
</dbReference>
<dbReference type="EC" id="6.1.1.10" evidence="3"/>
<dbReference type="InterPro" id="IPR023457">
    <property type="entry name" value="Met-tRNA_synth_2"/>
</dbReference>
<dbReference type="PROSITE" id="PS00178">
    <property type="entry name" value="AA_TRNA_LIGASE_I"/>
    <property type="match status" value="1"/>
</dbReference>
<evidence type="ECO:0000256" key="7">
    <source>
        <dbReference type="ARBA" id="ARBA00022917"/>
    </source>
</evidence>
<keyword evidence="14" id="KW-1185">Reference proteome</keyword>
<dbReference type="InterPro" id="IPR014729">
    <property type="entry name" value="Rossmann-like_a/b/a_fold"/>
</dbReference>
<evidence type="ECO:0000256" key="4">
    <source>
        <dbReference type="ARBA" id="ARBA00022598"/>
    </source>
</evidence>
<dbReference type="CDD" id="cd00814">
    <property type="entry name" value="MetRS_core"/>
    <property type="match status" value="1"/>
</dbReference>
<accession>A0A9P5X5L3</accession>
<dbReference type="Gene3D" id="3.40.50.620">
    <property type="entry name" value="HUPs"/>
    <property type="match status" value="1"/>
</dbReference>
<keyword evidence="8 10" id="KW-0030">Aminoacyl-tRNA synthetase</keyword>
<evidence type="ECO:0000259" key="11">
    <source>
        <dbReference type="Pfam" id="PF09334"/>
    </source>
</evidence>
<proteinExistence type="inferred from homology"/>
<dbReference type="InterPro" id="IPR015413">
    <property type="entry name" value="Methionyl/Leucyl_tRNA_Synth"/>
</dbReference>
<gene>
    <name evidence="13" type="ORF">P691DRAFT_710598</name>
</gene>
<dbReference type="InterPro" id="IPR009080">
    <property type="entry name" value="tRNAsynth_Ia_anticodon-bd"/>
</dbReference>
<keyword evidence="6 10" id="KW-0067">ATP-binding</keyword>
<dbReference type="SUPFAM" id="SSF52374">
    <property type="entry name" value="Nucleotidylyl transferase"/>
    <property type="match status" value="1"/>
</dbReference>
<dbReference type="InterPro" id="IPR033911">
    <property type="entry name" value="MetRS_core"/>
</dbReference>
<comment type="similarity">
    <text evidence="2 10">Belongs to the class-I aminoacyl-tRNA synthetase family.</text>
</comment>
<dbReference type="PANTHER" id="PTHR43326:SF1">
    <property type="entry name" value="METHIONINE--TRNA LIGASE, MITOCHONDRIAL"/>
    <property type="match status" value="1"/>
</dbReference>
<dbReference type="SUPFAM" id="SSF47323">
    <property type="entry name" value="Anticodon-binding domain of a subclass of class I aminoacyl-tRNA synthetases"/>
    <property type="match status" value="1"/>
</dbReference>
<name>A0A9P5X5L3_9AGAR</name>
<keyword evidence="7 10" id="KW-0648">Protein biosynthesis</keyword>
<sequence length="567" mass="63987">MWTARRVAWCRQPLLIFSRKSHNVVDKKPYYVTTPIFYPNAAPHIGHLHSLVTGDIFARFNRIAHPTKPVNYLTGTDEHGLKIQKAAAAAGKPPREFCDELSQRFKALAEAAHIGSTTFSRTSDPKHHKAVEHVWNELKARRLIHKTTYSGWYSITDECFYTPLQVTRAPTPENPDAHIAISTGSAVEWHQEENYIFRLGAFRQQLLQHYTKHQNAVYPPQYHADVVQSLRAAIEEGGEGEGLEELSISRPRERLSWGVQVPEDRSQTVYVWFDALLVYLSGVGYPDAETAGIPAPWPPNLQVIGKDILRFHAIYLPAMLIALDLPLSRQILVHAHWTVDQKKMSKSIGNVADPIEAISEHGVDIVRWYLARVGGRWRADVDWSKPQLEKHSREIQSMLGNYFLRVTSPKLVARAATAPHLSLKSIKKHYATRDDELSKALNHLLDLQRETPLKVRQEMENLEVAEALQHLTELMRVANKILTDIAPWQKSTPVELVYATYATAIETLRVLGICLQPFIPSTAERLLDALGLEKGSGRTWHSAESLGGSIEDERAKGVGEVIGTRLF</sequence>
<dbReference type="PRINTS" id="PR01041">
    <property type="entry name" value="TRNASYNTHMET"/>
</dbReference>
<protein>
    <recommendedName>
        <fullName evidence="3">methionine--tRNA ligase</fullName>
        <ecNumber evidence="3">6.1.1.10</ecNumber>
    </recommendedName>
    <alternativeName>
        <fullName evidence="9">Methionyl-tRNA synthetase</fullName>
    </alternativeName>
</protein>
<evidence type="ECO:0000256" key="3">
    <source>
        <dbReference type="ARBA" id="ARBA00012838"/>
    </source>
</evidence>
<evidence type="ECO:0000256" key="8">
    <source>
        <dbReference type="ARBA" id="ARBA00023146"/>
    </source>
</evidence>
<dbReference type="InterPro" id="IPR041872">
    <property type="entry name" value="Anticodon_Met"/>
</dbReference>
<feature type="domain" description="Methionyl-tRNA synthetase anticodon-binding" evidence="12">
    <location>
        <begin position="454"/>
        <end position="535"/>
    </location>
</feature>
<evidence type="ECO:0000256" key="2">
    <source>
        <dbReference type="ARBA" id="ARBA00005594"/>
    </source>
</evidence>
<dbReference type="GO" id="GO:0005737">
    <property type="term" value="C:cytoplasm"/>
    <property type="evidence" value="ECO:0007669"/>
    <property type="project" value="UniProtKB-SubCell"/>
</dbReference>